<name>A0A2R4N2C1_CARTR</name>
<evidence type="ECO:0000256" key="3">
    <source>
        <dbReference type="ARBA" id="ARBA00022553"/>
    </source>
</evidence>
<dbReference type="InterPro" id="IPR005467">
    <property type="entry name" value="His_kinase_dom"/>
</dbReference>
<keyword evidence="4" id="KW-0808">Transferase</keyword>
<comment type="catalytic activity">
    <reaction evidence="1">
        <text>ATP + protein L-histidine = ADP + protein N-phospho-L-histidine.</text>
        <dbReference type="EC" id="2.7.13.3"/>
    </reaction>
</comment>
<dbReference type="EMBL" id="CP028491">
    <property type="protein sequence ID" value="AVX21256.1"/>
    <property type="molecule type" value="Genomic_DNA"/>
</dbReference>
<dbReference type="PROSITE" id="PS50109">
    <property type="entry name" value="HIS_KIN"/>
    <property type="match status" value="1"/>
</dbReference>
<evidence type="ECO:0000256" key="10">
    <source>
        <dbReference type="SAM" id="Phobius"/>
    </source>
</evidence>
<evidence type="ECO:0000256" key="6">
    <source>
        <dbReference type="ARBA" id="ARBA00022777"/>
    </source>
</evidence>
<feature type="transmembrane region" description="Helical" evidence="10">
    <location>
        <begin position="99"/>
        <end position="117"/>
    </location>
</feature>
<feature type="transmembrane region" description="Helical" evidence="10">
    <location>
        <begin position="35"/>
        <end position="52"/>
    </location>
</feature>
<dbReference type="GO" id="GO:0005524">
    <property type="term" value="F:ATP binding"/>
    <property type="evidence" value="ECO:0007669"/>
    <property type="project" value="UniProtKB-KW"/>
</dbReference>
<dbReference type="SUPFAM" id="SSF47384">
    <property type="entry name" value="Homodimeric domain of signal transducing histidine kinase"/>
    <property type="match status" value="1"/>
</dbReference>
<dbReference type="SUPFAM" id="SSF55874">
    <property type="entry name" value="ATPase domain of HSP90 chaperone/DNA topoisomerase II/histidine kinase"/>
    <property type="match status" value="1"/>
</dbReference>
<dbReference type="CDD" id="cd00082">
    <property type="entry name" value="HisKA"/>
    <property type="match status" value="1"/>
</dbReference>
<feature type="transmembrane region" description="Helical" evidence="10">
    <location>
        <begin position="6"/>
        <end position="26"/>
    </location>
</feature>
<keyword evidence="6 12" id="KW-0418">Kinase</keyword>
<dbReference type="Pfam" id="PF00512">
    <property type="entry name" value="HisKA"/>
    <property type="match status" value="1"/>
</dbReference>
<sequence>MKLAWYAKLYIYLVFCCSLIVLFFYFDPYSIKNPYLYFAIVLSSIISFINMVNLKFSFNLLSIWYPILYFDFGFSAALGYAILDGYVCHLIRKEQFYKLIFNFGQIILSIFFTHLIFINIKSYLPSVQFISYIIFHFCFFFTNFLFLVSILIIADIFNKKLIKEALSIQIITFPIYYLAFNAFHTSPIITMFLVPIVIYLYKKKIDEHLLKYLDDDYIDYQTYVYSRKYIFEHFSTEISHYPVWLYLVEQSQGNSSNDFIIFLRNLCGSQLFCRYSSNRILIISQGQICDRLKTAKIPFSIKMIETDTFNLEAALTDLEQELNKITRKSAKQREIALSNSVRLATIGQLAAGLAHEIRNPLTAVKGFLQLYSLGNKLDTETIQLMKTELNRINQLVTDLLYLSAPLTEPKNKEQHDLNQLVCEVAELLKPELKTGVQLKLQLATLPPVAMDRNQIKQVILNLVQNALHAVSNSQGKVLLETVRNGPQVIVRVRDNGPGIPPDLQERIFDPFYTTKEYGTGLGLTICRQLINAHGGQIRIDSHPGRTLVEFSLPVQ</sequence>
<reference evidence="12 13" key="1">
    <citation type="submission" date="2018-04" db="EMBL/GenBank/DDBJ databases">
        <title>Genomic insights into metabolic versatility of Carboxydocella thermautotrophica capable of coupling hydrogenogenic CO oxidation with the reduction of Fe(III) minerals in Kamchatka hot springs.</title>
        <authorList>
            <person name="Toshchakov S.V."/>
            <person name="Tepliuk A.V."/>
            <person name="Gavrilov S.N."/>
            <person name="Kublanov I.V."/>
            <person name="Lebedinsky A.V."/>
            <person name="Bonch-Osmolovskaya E.A."/>
            <person name="Rusakov V.S."/>
            <person name="Chistyakova N.I."/>
            <person name="Korzhenkov A."/>
            <person name="Zavarsina D.G."/>
            <person name="Sokolova T.G."/>
        </authorList>
    </citation>
    <scope>NUCLEOTIDE SEQUENCE [LARGE SCALE GENOMIC DNA]</scope>
    <source>
        <strain evidence="12 13">019</strain>
    </source>
</reference>
<feature type="domain" description="Histidine kinase" evidence="11">
    <location>
        <begin position="352"/>
        <end position="555"/>
    </location>
</feature>
<evidence type="ECO:0000256" key="1">
    <source>
        <dbReference type="ARBA" id="ARBA00000085"/>
    </source>
</evidence>
<feature type="coiled-coil region" evidence="9">
    <location>
        <begin position="308"/>
        <end position="335"/>
    </location>
</feature>
<dbReference type="Proteomes" id="UP000241323">
    <property type="component" value="Chromosome"/>
</dbReference>
<dbReference type="InterPro" id="IPR004358">
    <property type="entry name" value="Sig_transdc_His_kin-like_C"/>
</dbReference>
<keyword evidence="5" id="KW-0547">Nucleotide-binding</keyword>
<dbReference type="PANTHER" id="PTHR43065:SF10">
    <property type="entry name" value="PEROXIDE STRESS-ACTIVATED HISTIDINE KINASE MAK3"/>
    <property type="match status" value="1"/>
</dbReference>
<evidence type="ECO:0000313" key="13">
    <source>
        <dbReference type="Proteomes" id="UP000241323"/>
    </source>
</evidence>
<keyword evidence="3" id="KW-0597">Phosphoprotein</keyword>
<dbReference type="AlphaFoldDB" id="A0A2R4N2C1"/>
<keyword evidence="10" id="KW-0812">Transmembrane</keyword>
<gene>
    <name evidence="12" type="ORF">CFE_2091</name>
</gene>
<evidence type="ECO:0000256" key="9">
    <source>
        <dbReference type="SAM" id="Coils"/>
    </source>
</evidence>
<feature type="transmembrane region" description="Helical" evidence="10">
    <location>
        <begin position="129"/>
        <end position="154"/>
    </location>
</feature>
<dbReference type="Gene3D" id="3.30.565.10">
    <property type="entry name" value="Histidine kinase-like ATPase, C-terminal domain"/>
    <property type="match status" value="1"/>
</dbReference>
<keyword evidence="8" id="KW-0902">Two-component regulatory system</keyword>
<feature type="transmembrane region" description="Helical" evidence="10">
    <location>
        <begin position="175"/>
        <end position="201"/>
    </location>
</feature>
<dbReference type="SMART" id="SM00387">
    <property type="entry name" value="HATPase_c"/>
    <property type="match status" value="1"/>
</dbReference>
<evidence type="ECO:0000256" key="4">
    <source>
        <dbReference type="ARBA" id="ARBA00022679"/>
    </source>
</evidence>
<dbReference type="RefSeq" id="WP_107758369.1">
    <property type="nucleotide sequence ID" value="NZ_CP028491.1"/>
</dbReference>
<dbReference type="EC" id="2.7.13.3" evidence="2"/>
<dbReference type="PANTHER" id="PTHR43065">
    <property type="entry name" value="SENSOR HISTIDINE KINASE"/>
    <property type="match status" value="1"/>
</dbReference>
<dbReference type="InterPro" id="IPR003594">
    <property type="entry name" value="HATPase_dom"/>
</dbReference>
<dbReference type="InterPro" id="IPR036097">
    <property type="entry name" value="HisK_dim/P_sf"/>
</dbReference>
<keyword evidence="7" id="KW-0067">ATP-binding</keyword>
<evidence type="ECO:0000256" key="7">
    <source>
        <dbReference type="ARBA" id="ARBA00022840"/>
    </source>
</evidence>
<accession>A0A2R4N2C1</accession>
<evidence type="ECO:0000313" key="12">
    <source>
        <dbReference type="EMBL" id="AVX21256.1"/>
    </source>
</evidence>
<evidence type="ECO:0000256" key="5">
    <source>
        <dbReference type="ARBA" id="ARBA00022741"/>
    </source>
</evidence>
<dbReference type="KEGG" id="cthm:CFE_2091"/>
<keyword evidence="10" id="KW-1133">Transmembrane helix</keyword>
<evidence type="ECO:0000256" key="8">
    <source>
        <dbReference type="ARBA" id="ARBA00023012"/>
    </source>
</evidence>
<keyword evidence="9" id="KW-0175">Coiled coil</keyword>
<protein>
    <recommendedName>
        <fullName evidence="2">histidine kinase</fullName>
        <ecNumber evidence="2">2.7.13.3</ecNumber>
    </recommendedName>
</protein>
<dbReference type="Gene3D" id="1.10.287.130">
    <property type="match status" value="1"/>
</dbReference>
<dbReference type="SMART" id="SM00388">
    <property type="entry name" value="HisKA"/>
    <property type="match status" value="1"/>
</dbReference>
<dbReference type="Pfam" id="PF02518">
    <property type="entry name" value="HATPase_c"/>
    <property type="match status" value="1"/>
</dbReference>
<dbReference type="PRINTS" id="PR00344">
    <property type="entry name" value="BCTRLSENSOR"/>
</dbReference>
<dbReference type="GO" id="GO:0000155">
    <property type="term" value="F:phosphorelay sensor kinase activity"/>
    <property type="evidence" value="ECO:0007669"/>
    <property type="project" value="InterPro"/>
</dbReference>
<dbReference type="InterPro" id="IPR003661">
    <property type="entry name" value="HisK_dim/P_dom"/>
</dbReference>
<keyword evidence="13" id="KW-1185">Reference proteome</keyword>
<dbReference type="InterPro" id="IPR036890">
    <property type="entry name" value="HATPase_C_sf"/>
</dbReference>
<feature type="transmembrane region" description="Helical" evidence="10">
    <location>
        <begin position="64"/>
        <end position="87"/>
    </location>
</feature>
<proteinExistence type="predicted"/>
<evidence type="ECO:0000259" key="11">
    <source>
        <dbReference type="PROSITE" id="PS50109"/>
    </source>
</evidence>
<keyword evidence="10" id="KW-0472">Membrane</keyword>
<evidence type="ECO:0000256" key="2">
    <source>
        <dbReference type="ARBA" id="ARBA00012438"/>
    </source>
</evidence>
<organism evidence="12 13">
    <name type="scientific">Carboxydocella thermautotrophica</name>
    <dbReference type="NCBI Taxonomy" id="178899"/>
    <lineage>
        <taxon>Bacteria</taxon>
        <taxon>Bacillati</taxon>
        <taxon>Bacillota</taxon>
        <taxon>Clostridia</taxon>
        <taxon>Eubacteriales</taxon>
        <taxon>Clostridiales Family XVI. Incertae Sedis</taxon>
        <taxon>Carboxydocella</taxon>
    </lineage>
</organism>